<accession>A0ABR3J3L6</accession>
<gene>
    <name evidence="1" type="ORF">HGRIS_010222</name>
</gene>
<comment type="caution">
    <text evidence="1">The sequence shown here is derived from an EMBL/GenBank/DDBJ whole genome shotgun (WGS) entry which is preliminary data.</text>
</comment>
<organism evidence="1 2">
    <name type="scientific">Hohenbuehelia grisea</name>
    <dbReference type="NCBI Taxonomy" id="104357"/>
    <lineage>
        <taxon>Eukaryota</taxon>
        <taxon>Fungi</taxon>
        <taxon>Dikarya</taxon>
        <taxon>Basidiomycota</taxon>
        <taxon>Agaricomycotina</taxon>
        <taxon>Agaricomycetes</taxon>
        <taxon>Agaricomycetidae</taxon>
        <taxon>Agaricales</taxon>
        <taxon>Pleurotineae</taxon>
        <taxon>Pleurotaceae</taxon>
        <taxon>Hohenbuehelia</taxon>
    </lineage>
</organism>
<evidence type="ECO:0000313" key="1">
    <source>
        <dbReference type="EMBL" id="KAL0950236.1"/>
    </source>
</evidence>
<reference evidence="2" key="1">
    <citation type="submission" date="2024-06" db="EMBL/GenBank/DDBJ databases">
        <title>Multi-omics analyses provide insights into the biosynthesis of the anticancer antibiotic pleurotin in Hohenbuehelia grisea.</title>
        <authorList>
            <person name="Weaver J.A."/>
            <person name="Alberti F."/>
        </authorList>
    </citation>
    <scope>NUCLEOTIDE SEQUENCE [LARGE SCALE GENOMIC DNA]</scope>
    <source>
        <strain evidence="2">T-177</strain>
    </source>
</reference>
<dbReference type="EMBL" id="JASNQZ010000012">
    <property type="protein sequence ID" value="KAL0950236.1"/>
    <property type="molecule type" value="Genomic_DNA"/>
</dbReference>
<sequence length="397" mass="45274">MDAQERRVIEALPDELKTIALRCASGSIKSLQALLEYIWDNETASCIPLFPVIYLHLRTDLIPSNSHPSHAPVCADRVTRAVLCLKCIYRLSQKLESAPSVETVRRSILHKAELICSWLQFLTRHYATDYPPDEAISAEDLLQICQEILTVLVIVHANQEDFQHQAGSHVALLCLDAWAALPRVSITDMDTFRDLNEVFGDTLSHFWYTKPPQSWILCHMGGKVRLAGAALDVLIRQMEDWYQLRPDDDQAFDGHFIQLSRSLTRVAIMFVEKDMELSPIASRAVPELARFLLFINRRRCSIYTQERGPQRHQSYYDKADPDGSIYNSHSRRGINELRLLENGWRTFRLILKSLASIDSIIEACELGLLKALFMSGNLSEKSDSPYRSGNIVVRSYI</sequence>
<dbReference type="Proteomes" id="UP001556367">
    <property type="component" value="Unassembled WGS sequence"/>
</dbReference>
<proteinExistence type="predicted"/>
<evidence type="ECO:0000313" key="2">
    <source>
        <dbReference type="Proteomes" id="UP001556367"/>
    </source>
</evidence>
<protein>
    <submittedName>
        <fullName evidence="1">Uncharacterized protein</fullName>
    </submittedName>
</protein>
<name>A0ABR3J3L6_9AGAR</name>
<keyword evidence="2" id="KW-1185">Reference proteome</keyword>